<accession>A0A8B6M126</accession>
<evidence type="ECO:0000313" key="1">
    <source>
        <dbReference type="EMBL" id="VTZ48751.1"/>
    </source>
</evidence>
<keyword evidence="2" id="KW-1185">Reference proteome</keyword>
<comment type="caution">
    <text evidence="1">The sequence shown here is derived from an EMBL/GenBank/DDBJ whole genome shotgun (WGS) entry which is preliminary data.</text>
</comment>
<organism evidence="1 2">
    <name type="scientific">Methylocella tundrae</name>
    <dbReference type="NCBI Taxonomy" id="227605"/>
    <lineage>
        <taxon>Bacteria</taxon>
        <taxon>Pseudomonadati</taxon>
        <taxon>Pseudomonadota</taxon>
        <taxon>Alphaproteobacteria</taxon>
        <taxon>Hyphomicrobiales</taxon>
        <taxon>Beijerinckiaceae</taxon>
        <taxon>Methylocella</taxon>
    </lineage>
</organism>
<protein>
    <submittedName>
        <fullName evidence="1">Uncharacterized protein</fullName>
    </submittedName>
</protein>
<evidence type="ECO:0000313" key="2">
    <source>
        <dbReference type="Proteomes" id="UP000485880"/>
    </source>
</evidence>
<dbReference type="RefSeq" id="WP_174511242.1">
    <property type="nucleotide sequence ID" value="NZ_CABFMQ020000013.1"/>
</dbReference>
<proteinExistence type="predicted"/>
<reference evidence="1 2" key="1">
    <citation type="submission" date="2019-05" db="EMBL/GenBank/DDBJ databases">
        <authorList>
            <person name="Farhan Ul Haque M."/>
        </authorList>
    </citation>
    <scope>NUCLEOTIDE SEQUENCE [LARGE SCALE GENOMIC DNA]</scope>
    <source>
        <strain evidence="1">2</strain>
    </source>
</reference>
<dbReference type="EMBL" id="CABFMQ020000013">
    <property type="protein sequence ID" value="VTZ48751.1"/>
    <property type="molecule type" value="Genomic_DNA"/>
</dbReference>
<dbReference type="Proteomes" id="UP000485880">
    <property type="component" value="Unassembled WGS sequence"/>
</dbReference>
<sequence>MRIALMPGTTNVVRFPVEQRAKPSLDLLYDIAPDSREVSLVAEAFGLEEAPLDIRHDADCEMAERIRICQWPETVAERNAALGELLKPLVERAVAACREAASAAVRSDDAAERFVNAQSRGGYWLLPLEDESTLRANEAARLLIEAHAASDAAFGAARAIRLAKAGEAWRPFNLEEEANSLFFGSGDRRLGSVGEK</sequence>
<name>A0A8B6M126_METTU</name>
<dbReference type="AlphaFoldDB" id="A0A8B6M126"/>
<gene>
    <name evidence="1" type="ORF">MPC4_110051</name>
</gene>